<name>A0A8T2UTR3_CERRI</name>
<gene>
    <name evidence="1" type="ORF">KP509_04G027500</name>
</gene>
<evidence type="ECO:0000313" key="2">
    <source>
        <dbReference type="Proteomes" id="UP000825935"/>
    </source>
</evidence>
<protein>
    <submittedName>
        <fullName evidence="1">Uncharacterized protein</fullName>
    </submittedName>
</protein>
<accession>A0A8T2UTR3</accession>
<keyword evidence="2" id="KW-1185">Reference proteome</keyword>
<sequence length="101" mass="11026">MEQLNSAIATLTRALPKRKQRSRPVGHKNQNVVFNAFGKVTVPPSNPFSTCCAAMSVSAVQNNITIDTKSLSVVKDKAFADLSNQDVILQVLLLQMMLPLD</sequence>
<reference evidence="1" key="1">
    <citation type="submission" date="2021-08" db="EMBL/GenBank/DDBJ databases">
        <title>WGS assembly of Ceratopteris richardii.</title>
        <authorList>
            <person name="Marchant D.B."/>
            <person name="Chen G."/>
            <person name="Jenkins J."/>
            <person name="Shu S."/>
            <person name="Leebens-Mack J."/>
            <person name="Grimwood J."/>
            <person name="Schmutz J."/>
            <person name="Soltis P."/>
            <person name="Soltis D."/>
            <person name="Chen Z.-H."/>
        </authorList>
    </citation>
    <scope>NUCLEOTIDE SEQUENCE</scope>
    <source>
        <strain evidence="1">Whitten #5841</strain>
        <tissue evidence="1">Leaf</tissue>
    </source>
</reference>
<dbReference type="AlphaFoldDB" id="A0A8T2UTR3"/>
<dbReference type="Proteomes" id="UP000825935">
    <property type="component" value="Chromosome 4"/>
</dbReference>
<proteinExistence type="predicted"/>
<evidence type="ECO:0000313" key="1">
    <source>
        <dbReference type="EMBL" id="KAH7438702.1"/>
    </source>
</evidence>
<dbReference type="EMBL" id="CM035409">
    <property type="protein sequence ID" value="KAH7438702.1"/>
    <property type="molecule type" value="Genomic_DNA"/>
</dbReference>
<comment type="caution">
    <text evidence="1">The sequence shown here is derived from an EMBL/GenBank/DDBJ whole genome shotgun (WGS) entry which is preliminary data.</text>
</comment>
<organism evidence="1 2">
    <name type="scientific">Ceratopteris richardii</name>
    <name type="common">Triangle waterfern</name>
    <dbReference type="NCBI Taxonomy" id="49495"/>
    <lineage>
        <taxon>Eukaryota</taxon>
        <taxon>Viridiplantae</taxon>
        <taxon>Streptophyta</taxon>
        <taxon>Embryophyta</taxon>
        <taxon>Tracheophyta</taxon>
        <taxon>Polypodiopsida</taxon>
        <taxon>Polypodiidae</taxon>
        <taxon>Polypodiales</taxon>
        <taxon>Pteridineae</taxon>
        <taxon>Pteridaceae</taxon>
        <taxon>Parkerioideae</taxon>
        <taxon>Ceratopteris</taxon>
    </lineage>
</organism>